<dbReference type="InterPro" id="IPR026444">
    <property type="entry name" value="Secre_tail"/>
</dbReference>
<accession>A0A9N8MH58</accession>
<dbReference type="Proteomes" id="UP000662618">
    <property type="component" value="Unassembled WGS sequence"/>
</dbReference>
<evidence type="ECO:0000313" key="5">
    <source>
        <dbReference type="Proteomes" id="UP000662618"/>
    </source>
</evidence>
<evidence type="ECO:0000256" key="2">
    <source>
        <dbReference type="SAM" id="SignalP"/>
    </source>
</evidence>
<reference evidence="4" key="1">
    <citation type="submission" date="2020-12" db="EMBL/GenBank/DDBJ databases">
        <authorList>
            <person name="Rodrigo-Torres L."/>
            <person name="Arahal R. D."/>
            <person name="Lucena T."/>
        </authorList>
    </citation>
    <scope>NUCLEOTIDE SEQUENCE</scope>
    <source>
        <strain evidence="4">CECT 9390</strain>
    </source>
</reference>
<comment type="caution">
    <text evidence="4">The sequence shown here is derived from an EMBL/GenBank/DDBJ whole genome shotgun (WGS) entry which is preliminary data.</text>
</comment>
<feature type="chain" id="PRO_5040132391" description="Secretion system C-terminal sorting domain-containing protein" evidence="2">
    <location>
        <begin position="18"/>
        <end position="459"/>
    </location>
</feature>
<dbReference type="Pfam" id="PF18962">
    <property type="entry name" value="Por_Secre_tail"/>
    <property type="match status" value="1"/>
</dbReference>
<organism evidence="4 5">
    <name type="scientific">Chryseobacterium aquaeductus</name>
    <dbReference type="NCBI Taxonomy" id="2675056"/>
    <lineage>
        <taxon>Bacteria</taxon>
        <taxon>Pseudomonadati</taxon>
        <taxon>Bacteroidota</taxon>
        <taxon>Flavobacteriia</taxon>
        <taxon>Flavobacteriales</taxon>
        <taxon>Weeksellaceae</taxon>
        <taxon>Chryseobacterium group</taxon>
        <taxon>Chryseobacterium</taxon>
    </lineage>
</organism>
<feature type="signal peptide" evidence="2">
    <location>
        <begin position="1"/>
        <end position="17"/>
    </location>
</feature>
<evidence type="ECO:0000256" key="1">
    <source>
        <dbReference type="ARBA" id="ARBA00022729"/>
    </source>
</evidence>
<protein>
    <recommendedName>
        <fullName evidence="3">Secretion system C-terminal sorting domain-containing protein</fullName>
    </recommendedName>
</protein>
<dbReference type="EMBL" id="CAJIMS010000001">
    <property type="protein sequence ID" value="CAD7811773.1"/>
    <property type="molecule type" value="Genomic_DNA"/>
</dbReference>
<dbReference type="SUPFAM" id="SSF50960">
    <property type="entry name" value="TolB, C-terminal domain"/>
    <property type="match status" value="1"/>
</dbReference>
<keyword evidence="5" id="KW-1185">Reference proteome</keyword>
<keyword evidence="1 2" id="KW-0732">Signal</keyword>
<dbReference type="RefSeq" id="WP_162088684.1">
    <property type="nucleotide sequence ID" value="NZ_CAJIMS010000001.1"/>
</dbReference>
<evidence type="ECO:0000259" key="3">
    <source>
        <dbReference type="Pfam" id="PF18962"/>
    </source>
</evidence>
<dbReference type="AlphaFoldDB" id="A0A9N8MH58"/>
<feature type="domain" description="Secretion system C-terminal sorting" evidence="3">
    <location>
        <begin position="385"/>
        <end position="456"/>
    </location>
</feature>
<name>A0A9N8MH58_9FLAO</name>
<dbReference type="NCBIfam" id="TIGR04183">
    <property type="entry name" value="Por_Secre_tail"/>
    <property type="match status" value="1"/>
</dbReference>
<sequence length="459" mass="50012">MNKQLLFFILASVFSFAQNSLMVSPQTGNMITSGTISNFKLISDGNSVALVATNNASGKVFIVDVNDKNPADKLNNTIAVSSTTVKTRIGAALGQTVTSIKNIEVNPISNSVYAMVLASSTPYIVKLTNGGSTISVLNFNSLPYCVLNFTNANCTFQDITWGGNRLFISSNHGTLMGELGYISAPFSNNTTITKRSTTMFKSNWGGSYYTNAPLEKLNYIEIGGTEFLCGVTTCAPGFSETVSSLISNSGLFTVRESFDMVFDSSVKTVAMNNGSEAYLLNLHDNWPAGKKIYRIGKRFIDGTPLTNNTTNNSSVKLRSTSGAVNPALVQQDITEYPGSFSSIAYYSQCKILTLSTDEQTLSPLTVCNSILDVKEENKKDFTFKISPNPVKDILTVSYNMNLYKKLEVSIYSTDGKLIRSEVIDSKKNTISTADLQYGNYLLKIANGQSLLSSKWFIKE</sequence>
<gene>
    <name evidence="4" type="ORF">CHRY9390_02413</name>
</gene>
<evidence type="ECO:0000313" key="4">
    <source>
        <dbReference type="EMBL" id="CAD7811773.1"/>
    </source>
</evidence>
<proteinExistence type="predicted"/>